<keyword evidence="2" id="KW-1185">Reference proteome</keyword>
<dbReference type="InterPro" id="IPR036397">
    <property type="entry name" value="RNaseH_sf"/>
</dbReference>
<accession>A0A8C7TKJ0</accession>
<evidence type="ECO:0000313" key="1">
    <source>
        <dbReference type="Ensembl" id="ENSOMYP00000082195.1"/>
    </source>
</evidence>
<dbReference type="GO" id="GO:0003676">
    <property type="term" value="F:nucleic acid binding"/>
    <property type="evidence" value="ECO:0007669"/>
    <property type="project" value="InterPro"/>
</dbReference>
<sequence>MLMAVRIWHKQHESMDPCCLVSTVQAGGGGVMVWGMFSWQTLGSLIPIDTSLYATAHLNMLAENLASQLLASTRKKNMSLHQTQMKAETLEEYH</sequence>
<proteinExistence type="predicted"/>
<dbReference type="GeneTree" id="ENSGT00980000202153"/>
<dbReference type="Gene3D" id="3.30.420.10">
    <property type="entry name" value="Ribonuclease H-like superfamily/Ribonuclease H"/>
    <property type="match status" value="1"/>
</dbReference>
<dbReference type="Ensembl" id="ENSOMYT00000089556.2">
    <property type="protein sequence ID" value="ENSOMYP00000082195.1"/>
    <property type="gene ID" value="ENSOMYG00000037944.2"/>
</dbReference>
<reference evidence="1" key="2">
    <citation type="submission" date="2025-08" db="UniProtKB">
        <authorList>
            <consortium name="Ensembl"/>
        </authorList>
    </citation>
    <scope>IDENTIFICATION</scope>
</reference>
<name>A0A8C7TKJ0_ONCMY</name>
<reference evidence="1" key="1">
    <citation type="submission" date="2020-07" db="EMBL/GenBank/DDBJ databases">
        <title>A long reads based de novo assembly of the rainbow trout Arlee double haploid line genome.</title>
        <authorList>
            <person name="Gao G."/>
            <person name="Palti Y."/>
        </authorList>
    </citation>
    <scope>NUCLEOTIDE SEQUENCE [LARGE SCALE GENOMIC DNA]</scope>
</reference>
<dbReference type="AlphaFoldDB" id="A0A8C7TKJ0"/>
<protein>
    <submittedName>
        <fullName evidence="1">Uncharacterized protein</fullName>
    </submittedName>
</protein>
<evidence type="ECO:0000313" key="2">
    <source>
        <dbReference type="Proteomes" id="UP000694395"/>
    </source>
</evidence>
<dbReference type="Proteomes" id="UP000694395">
    <property type="component" value="Chromosome 2"/>
</dbReference>
<organism evidence="1 2">
    <name type="scientific">Oncorhynchus mykiss</name>
    <name type="common">Rainbow trout</name>
    <name type="synonym">Salmo gairdneri</name>
    <dbReference type="NCBI Taxonomy" id="8022"/>
    <lineage>
        <taxon>Eukaryota</taxon>
        <taxon>Metazoa</taxon>
        <taxon>Chordata</taxon>
        <taxon>Craniata</taxon>
        <taxon>Vertebrata</taxon>
        <taxon>Euteleostomi</taxon>
        <taxon>Actinopterygii</taxon>
        <taxon>Neopterygii</taxon>
        <taxon>Teleostei</taxon>
        <taxon>Protacanthopterygii</taxon>
        <taxon>Salmoniformes</taxon>
        <taxon>Salmonidae</taxon>
        <taxon>Salmoninae</taxon>
        <taxon>Oncorhynchus</taxon>
    </lineage>
</organism>
<reference evidence="1" key="3">
    <citation type="submission" date="2025-09" db="UniProtKB">
        <authorList>
            <consortium name="Ensembl"/>
        </authorList>
    </citation>
    <scope>IDENTIFICATION</scope>
</reference>